<dbReference type="GO" id="GO:0005763">
    <property type="term" value="C:mitochondrial small ribosomal subunit"/>
    <property type="evidence" value="ECO:0007669"/>
    <property type="project" value="UniProtKB-ARBA"/>
</dbReference>
<dbReference type="Gene3D" id="3.30.230.10">
    <property type="match status" value="1"/>
</dbReference>
<evidence type="ECO:0000256" key="6">
    <source>
        <dbReference type="ARBA" id="ARBA00039335"/>
    </source>
</evidence>
<dbReference type="GO" id="GO:0006412">
    <property type="term" value="P:translation"/>
    <property type="evidence" value="ECO:0007669"/>
    <property type="project" value="InterPro"/>
</dbReference>
<dbReference type="FunFam" id="3.30.230.10:FF:000002">
    <property type="entry name" value="30S ribosomal protein S5"/>
    <property type="match status" value="1"/>
</dbReference>
<evidence type="ECO:0000256" key="5">
    <source>
        <dbReference type="ARBA" id="ARBA00023274"/>
    </source>
</evidence>
<comment type="subcellular location">
    <subcellularLocation>
        <location evidence="1">Mitochondrion</location>
    </subcellularLocation>
</comment>
<dbReference type="GO" id="GO:0005743">
    <property type="term" value="C:mitochondrial inner membrane"/>
    <property type="evidence" value="ECO:0007669"/>
    <property type="project" value="UniProtKB-ARBA"/>
</dbReference>
<dbReference type="InterPro" id="IPR014721">
    <property type="entry name" value="Ribsml_uS5_D2-typ_fold_subgr"/>
</dbReference>
<dbReference type="InterPro" id="IPR005324">
    <property type="entry name" value="Ribosomal_uS5_C"/>
</dbReference>
<reference evidence="9" key="1">
    <citation type="submission" date="2022-03" db="EMBL/GenBank/DDBJ databases">
        <authorList>
            <person name="Martin C."/>
        </authorList>
    </citation>
    <scope>NUCLEOTIDE SEQUENCE</scope>
</reference>
<dbReference type="SUPFAM" id="SSF54768">
    <property type="entry name" value="dsRNA-binding domain-like"/>
    <property type="match status" value="1"/>
</dbReference>
<dbReference type="PANTHER" id="PTHR48277:SF1">
    <property type="entry name" value="MITOCHONDRIAL RIBOSOMAL PROTEIN S5"/>
    <property type="match status" value="1"/>
</dbReference>
<sequence length="440" mass="50018">MAAPLLVLGKLGVSSPSFCSIHRACRQLPAMNFNSQNLHSLEPRSCAATKTSRRLLIVEQQITFIPVRNTGFFNKMTGKELWEGVTSVSSAGKKKGRGKRVGRMRQRDLNRGQVLGEGLRSNFVWPGLNAPVIKGRQVIRQEELPPDPTKMEELNKFRDKMSTFRHLPLPTLQRGWSGNRFPGQSVGPPDPIGEYDFKDFDSRCVEFKIVTNMTGNLGRKHRFSAMVVVGNGNGLAGYAVAKANKGRSAIQQAKNRAAQKLQYIPLYKGHTVYHDMYEKEQQVGVFMHKKPEGFGLVCHRAIKSICELIGIKDLYAKVEANNKGNVQALTTAVFRALGNQETHQELADRLKLHVIERRSERDYFPEVVASPSDGAAKETVDPDEDLDFRRLYFPDQKVPHVVPPKPVYYYNTRQYKQYIKRIHRYRNQPHCDILRRAGMW</sequence>
<dbReference type="FunFam" id="3.30.160.20:FF:000022">
    <property type="entry name" value="28S ribosomal protein S5, mitochondrial"/>
    <property type="match status" value="1"/>
</dbReference>
<name>A0A8J1XWR3_OWEFU</name>
<dbReference type="GO" id="GO:0003723">
    <property type="term" value="F:RNA binding"/>
    <property type="evidence" value="ECO:0007669"/>
    <property type="project" value="InterPro"/>
</dbReference>
<dbReference type="InterPro" id="IPR048584">
    <property type="entry name" value="Ribosomal_uS5m_N"/>
</dbReference>
<keyword evidence="4" id="KW-0496">Mitochondrion</keyword>
<dbReference type="EMBL" id="CAIIXF020000008">
    <property type="protein sequence ID" value="CAH1791852.1"/>
    <property type="molecule type" value="Genomic_DNA"/>
</dbReference>
<dbReference type="SUPFAM" id="SSF54211">
    <property type="entry name" value="Ribosomal protein S5 domain 2-like"/>
    <property type="match status" value="1"/>
</dbReference>
<dbReference type="Pfam" id="PF00333">
    <property type="entry name" value="Ribosomal_S5"/>
    <property type="match status" value="1"/>
</dbReference>
<dbReference type="GO" id="GO:0003735">
    <property type="term" value="F:structural constituent of ribosome"/>
    <property type="evidence" value="ECO:0007669"/>
    <property type="project" value="UniProtKB-UniRule"/>
</dbReference>
<comment type="caution">
    <text evidence="9">The sequence shown here is derived from an EMBL/GenBank/DDBJ whole genome shotgun (WGS) entry which is preliminary data.</text>
</comment>
<dbReference type="InterPro" id="IPR000851">
    <property type="entry name" value="Ribosomal_uS5"/>
</dbReference>
<dbReference type="PANTHER" id="PTHR48277">
    <property type="entry name" value="MITOCHONDRIAL RIBOSOMAL PROTEIN S5"/>
    <property type="match status" value="1"/>
</dbReference>
<dbReference type="InterPro" id="IPR013810">
    <property type="entry name" value="Ribosomal_uS5_N"/>
</dbReference>
<keyword evidence="3 8" id="KW-0689">Ribosomal protein</keyword>
<dbReference type="AlphaFoldDB" id="A0A8J1XWR3"/>
<gene>
    <name evidence="9" type="ORF">OFUS_LOCUS16894</name>
</gene>
<dbReference type="PROSITE" id="PS50881">
    <property type="entry name" value="S5_DSRBD"/>
    <property type="match status" value="1"/>
</dbReference>
<evidence type="ECO:0000313" key="9">
    <source>
        <dbReference type="EMBL" id="CAH1791852.1"/>
    </source>
</evidence>
<dbReference type="InterPro" id="IPR020568">
    <property type="entry name" value="Ribosomal_Su5_D2-typ_SF"/>
</dbReference>
<evidence type="ECO:0000256" key="7">
    <source>
        <dbReference type="ARBA" id="ARBA00041606"/>
    </source>
</evidence>
<dbReference type="Proteomes" id="UP000749559">
    <property type="component" value="Unassembled WGS sequence"/>
</dbReference>
<dbReference type="Pfam" id="PF03719">
    <property type="entry name" value="Ribosomal_S5_C"/>
    <property type="match status" value="1"/>
</dbReference>
<organism evidence="9 10">
    <name type="scientific">Owenia fusiformis</name>
    <name type="common">Polychaete worm</name>
    <dbReference type="NCBI Taxonomy" id="6347"/>
    <lineage>
        <taxon>Eukaryota</taxon>
        <taxon>Metazoa</taxon>
        <taxon>Spiralia</taxon>
        <taxon>Lophotrochozoa</taxon>
        <taxon>Annelida</taxon>
        <taxon>Polychaeta</taxon>
        <taxon>Sedentaria</taxon>
        <taxon>Canalipalpata</taxon>
        <taxon>Sabellida</taxon>
        <taxon>Oweniida</taxon>
        <taxon>Oweniidae</taxon>
        <taxon>Owenia</taxon>
    </lineage>
</organism>
<evidence type="ECO:0000256" key="4">
    <source>
        <dbReference type="ARBA" id="ARBA00023128"/>
    </source>
</evidence>
<comment type="similarity">
    <text evidence="2 8">Belongs to the universal ribosomal protein uS5 family.</text>
</comment>
<keyword evidence="5 8" id="KW-0687">Ribonucleoprotein</keyword>
<accession>A0A8J1XWR3</accession>
<protein>
    <recommendedName>
        <fullName evidence="6">Small ribosomal subunit protein uS5m</fullName>
    </recommendedName>
    <alternativeName>
        <fullName evidence="7">28S ribosomal protein S5, mitochondrial</fullName>
    </alternativeName>
</protein>
<proteinExistence type="inferred from homology"/>
<evidence type="ECO:0000256" key="3">
    <source>
        <dbReference type="ARBA" id="ARBA00022980"/>
    </source>
</evidence>
<evidence type="ECO:0000256" key="8">
    <source>
        <dbReference type="RuleBase" id="RU003823"/>
    </source>
</evidence>
<keyword evidence="10" id="KW-1185">Reference proteome</keyword>
<dbReference type="Gene3D" id="3.30.160.20">
    <property type="match status" value="1"/>
</dbReference>
<evidence type="ECO:0000313" key="10">
    <source>
        <dbReference type="Proteomes" id="UP000749559"/>
    </source>
</evidence>
<evidence type="ECO:0000256" key="1">
    <source>
        <dbReference type="ARBA" id="ARBA00004173"/>
    </source>
</evidence>
<evidence type="ECO:0000256" key="2">
    <source>
        <dbReference type="ARBA" id="ARBA00008945"/>
    </source>
</evidence>
<dbReference type="OrthoDB" id="309483at2759"/>
<dbReference type="Pfam" id="PF21251">
    <property type="entry name" value="Ribosomal_uS5m_N"/>
    <property type="match status" value="1"/>
</dbReference>